<dbReference type="Proteomes" id="UP000295325">
    <property type="component" value="Unassembled WGS sequence"/>
</dbReference>
<proteinExistence type="predicted"/>
<evidence type="ECO:0000256" key="3">
    <source>
        <dbReference type="ARBA" id="ARBA00022553"/>
    </source>
</evidence>
<dbReference type="Pfam" id="PF00359">
    <property type="entry name" value="PTS_EIIA_2"/>
    <property type="match status" value="1"/>
</dbReference>
<sequence>MDIKNLININLIKAEIKATRKEEVIKELAELLDQNNKLNSLEVYLHDVFKREEEYTTGIGRGIAIPHGKSEGVKESCIAIGKCNDVEWDSMDGNPVKIVILIAVPLSGAQNEHLMILAKLAELLMDEEFTQNLVNSKNPEDIYRLLTGQEELAS</sequence>
<reference evidence="8 9" key="1">
    <citation type="submission" date="2019-03" db="EMBL/GenBank/DDBJ databases">
        <title>Genomic Encyclopedia of Type Strains, Phase IV (KMG-IV): sequencing the most valuable type-strain genomes for metagenomic binning, comparative biology and taxonomic classification.</title>
        <authorList>
            <person name="Goeker M."/>
        </authorList>
    </citation>
    <scope>NUCLEOTIDE SEQUENCE [LARGE SCALE GENOMIC DNA]</scope>
    <source>
        <strain evidence="8 9">DSM 24455</strain>
    </source>
</reference>
<name>A0A4R7KU29_9CLOT</name>
<dbReference type="EMBL" id="SOAZ01000003">
    <property type="protein sequence ID" value="TDT62750.1"/>
    <property type="molecule type" value="Genomic_DNA"/>
</dbReference>
<keyword evidence="5" id="KW-0808">Transferase</keyword>
<dbReference type="PANTHER" id="PTHR47738:SF2">
    <property type="entry name" value="PTS SYSTEM FRUCTOSE-LIKE EIIA COMPONENT"/>
    <property type="match status" value="1"/>
</dbReference>
<evidence type="ECO:0000259" key="7">
    <source>
        <dbReference type="PROSITE" id="PS51094"/>
    </source>
</evidence>
<dbReference type="PROSITE" id="PS51094">
    <property type="entry name" value="PTS_EIIA_TYPE_2"/>
    <property type="match status" value="1"/>
</dbReference>
<dbReference type="CDD" id="cd00211">
    <property type="entry name" value="PTS_IIA_fru"/>
    <property type="match status" value="1"/>
</dbReference>
<dbReference type="GO" id="GO:0005737">
    <property type="term" value="C:cytoplasm"/>
    <property type="evidence" value="ECO:0007669"/>
    <property type="project" value="UniProtKB-SubCell"/>
</dbReference>
<dbReference type="GO" id="GO:0008982">
    <property type="term" value="F:protein-N(PI)-phosphohistidine-sugar phosphotransferase activity"/>
    <property type="evidence" value="ECO:0007669"/>
    <property type="project" value="InterPro"/>
</dbReference>
<comment type="subcellular location">
    <subcellularLocation>
        <location evidence="1">Cytoplasm</location>
    </subcellularLocation>
</comment>
<gene>
    <name evidence="8" type="ORF">EDD71_10323</name>
</gene>
<dbReference type="PROSITE" id="PS00372">
    <property type="entry name" value="PTS_EIIA_TYPE_2_HIS"/>
    <property type="match status" value="1"/>
</dbReference>
<dbReference type="InterPro" id="IPR051541">
    <property type="entry name" value="PTS_SugarTrans_NitroReg"/>
</dbReference>
<accession>A0A4R7KU29</accession>
<keyword evidence="3" id="KW-0597">Phosphoprotein</keyword>
<keyword evidence="9" id="KW-1185">Reference proteome</keyword>
<keyword evidence="6" id="KW-0598">Phosphotransferase system</keyword>
<keyword evidence="2" id="KW-0813">Transport</keyword>
<organism evidence="8 9">
    <name type="scientific">Fonticella tunisiensis</name>
    <dbReference type="NCBI Taxonomy" id="1096341"/>
    <lineage>
        <taxon>Bacteria</taxon>
        <taxon>Bacillati</taxon>
        <taxon>Bacillota</taxon>
        <taxon>Clostridia</taxon>
        <taxon>Eubacteriales</taxon>
        <taxon>Clostridiaceae</taxon>
        <taxon>Fonticella</taxon>
    </lineage>
</organism>
<evidence type="ECO:0000313" key="9">
    <source>
        <dbReference type="Proteomes" id="UP000295325"/>
    </source>
</evidence>
<keyword evidence="4" id="KW-0762">Sugar transport</keyword>
<dbReference type="SUPFAM" id="SSF55804">
    <property type="entry name" value="Phoshotransferase/anion transport protein"/>
    <property type="match status" value="1"/>
</dbReference>
<dbReference type="RefSeq" id="WP_133627154.1">
    <property type="nucleotide sequence ID" value="NZ_SOAZ01000003.1"/>
</dbReference>
<dbReference type="Gene3D" id="3.40.930.10">
    <property type="entry name" value="Mannitol-specific EII, Chain A"/>
    <property type="match status" value="1"/>
</dbReference>
<evidence type="ECO:0000256" key="1">
    <source>
        <dbReference type="ARBA" id="ARBA00004496"/>
    </source>
</evidence>
<protein>
    <submittedName>
        <fullName evidence="8">PTS system IIA component (Fru family)</fullName>
    </submittedName>
</protein>
<evidence type="ECO:0000256" key="2">
    <source>
        <dbReference type="ARBA" id="ARBA00022448"/>
    </source>
</evidence>
<evidence type="ECO:0000256" key="5">
    <source>
        <dbReference type="ARBA" id="ARBA00022679"/>
    </source>
</evidence>
<dbReference type="InterPro" id="IPR004715">
    <property type="entry name" value="PTS_IIA_fruc"/>
</dbReference>
<dbReference type="InterPro" id="IPR016152">
    <property type="entry name" value="PTrfase/Anion_transptr"/>
</dbReference>
<dbReference type="FunFam" id="3.40.930.10:FF:000009">
    <property type="entry name" value="PTS system, fructose specific IIABC component"/>
    <property type="match status" value="1"/>
</dbReference>
<evidence type="ECO:0000256" key="6">
    <source>
        <dbReference type="ARBA" id="ARBA00022683"/>
    </source>
</evidence>
<dbReference type="NCBIfam" id="TIGR00848">
    <property type="entry name" value="fruA"/>
    <property type="match status" value="1"/>
</dbReference>
<dbReference type="PANTHER" id="PTHR47738">
    <property type="entry name" value="PTS SYSTEM FRUCTOSE-LIKE EIIA COMPONENT-RELATED"/>
    <property type="match status" value="1"/>
</dbReference>
<dbReference type="OrthoDB" id="95460at2"/>
<dbReference type="InterPro" id="IPR002178">
    <property type="entry name" value="PTS_EIIA_type-2_dom"/>
</dbReference>
<dbReference type="AlphaFoldDB" id="A0A4R7KU29"/>
<dbReference type="GO" id="GO:0009401">
    <property type="term" value="P:phosphoenolpyruvate-dependent sugar phosphotransferase system"/>
    <property type="evidence" value="ECO:0007669"/>
    <property type="project" value="UniProtKB-KW"/>
</dbReference>
<feature type="domain" description="PTS EIIA type-2" evidence="7">
    <location>
        <begin position="5"/>
        <end position="149"/>
    </location>
</feature>
<dbReference type="GO" id="GO:0016020">
    <property type="term" value="C:membrane"/>
    <property type="evidence" value="ECO:0007669"/>
    <property type="project" value="InterPro"/>
</dbReference>
<evidence type="ECO:0000256" key="4">
    <source>
        <dbReference type="ARBA" id="ARBA00022597"/>
    </source>
</evidence>
<comment type="caution">
    <text evidence="8">The sequence shown here is derived from an EMBL/GenBank/DDBJ whole genome shotgun (WGS) entry which is preliminary data.</text>
</comment>
<evidence type="ECO:0000313" key="8">
    <source>
        <dbReference type="EMBL" id="TDT62750.1"/>
    </source>
</evidence>